<evidence type="ECO:0000259" key="17">
    <source>
        <dbReference type="PROSITE" id="PS50125"/>
    </source>
</evidence>
<dbReference type="PROSITE" id="PS50125">
    <property type="entry name" value="GUANYLATE_CYCLASE_2"/>
    <property type="match status" value="1"/>
</dbReference>
<evidence type="ECO:0000256" key="14">
    <source>
        <dbReference type="SAM" id="MobiDB-lite"/>
    </source>
</evidence>
<evidence type="ECO:0000313" key="18">
    <source>
        <dbReference type="EMBL" id="CAL8095037.1"/>
    </source>
</evidence>
<dbReference type="Pfam" id="PF07714">
    <property type="entry name" value="PK_Tyr_Ser-Thr"/>
    <property type="match status" value="1"/>
</dbReference>
<keyword evidence="13" id="KW-0175">Coiled coil</keyword>
<evidence type="ECO:0000256" key="8">
    <source>
        <dbReference type="ARBA" id="ARBA00023180"/>
    </source>
</evidence>
<dbReference type="SUPFAM" id="SSF55073">
    <property type="entry name" value="Nucleotide cyclase"/>
    <property type="match status" value="1"/>
</dbReference>
<keyword evidence="4 15" id="KW-0812">Transmembrane</keyword>
<dbReference type="Gene3D" id="1.10.510.10">
    <property type="entry name" value="Transferase(Phosphotransferase) domain 1"/>
    <property type="match status" value="1"/>
</dbReference>
<dbReference type="EC" id="4.6.1.2" evidence="3 12"/>
<dbReference type="InterPro" id="IPR001054">
    <property type="entry name" value="A/G_cyclase"/>
</dbReference>
<evidence type="ECO:0000256" key="4">
    <source>
        <dbReference type="ARBA" id="ARBA00022692"/>
    </source>
</evidence>
<keyword evidence="10 12" id="KW-0141">cGMP biosynthesis</keyword>
<dbReference type="InterPro" id="IPR001245">
    <property type="entry name" value="Ser-Thr/Tyr_kinase_cat_dom"/>
</dbReference>
<dbReference type="CDD" id="cd07302">
    <property type="entry name" value="CHD"/>
    <property type="match status" value="1"/>
</dbReference>
<keyword evidence="9 11" id="KW-0456">Lyase</keyword>
<evidence type="ECO:0000256" key="5">
    <source>
        <dbReference type="ARBA" id="ARBA00022741"/>
    </source>
</evidence>
<comment type="subcellular location">
    <subcellularLocation>
        <location evidence="2">Membrane</location>
        <topology evidence="2">Single-pass membrane protein</topology>
    </subcellularLocation>
</comment>
<evidence type="ECO:0000256" key="13">
    <source>
        <dbReference type="SAM" id="Coils"/>
    </source>
</evidence>
<evidence type="ECO:0000256" key="7">
    <source>
        <dbReference type="ARBA" id="ARBA00023136"/>
    </source>
</evidence>
<organism evidence="18 19">
    <name type="scientific">Orchesella dallaii</name>
    <dbReference type="NCBI Taxonomy" id="48710"/>
    <lineage>
        <taxon>Eukaryota</taxon>
        <taxon>Metazoa</taxon>
        <taxon>Ecdysozoa</taxon>
        <taxon>Arthropoda</taxon>
        <taxon>Hexapoda</taxon>
        <taxon>Collembola</taxon>
        <taxon>Entomobryomorpha</taxon>
        <taxon>Entomobryoidea</taxon>
        <taxon>Orchesellidae</taxon>
        <taxon>Orchesellinae</taxon>
        <taxon>Orchesella</taxon>
    </lineage>
</organism>
<dbReference type="PANTHER" id="PTHR11920">
    <property type="entry name" value="GUANYLYL CYCLASE"/>
    <property type="match status" value="1"/>
</dbReference>
<gene>
    <name evidence="18" type="ORF">ODALV1_LOCUS8955</name>
</gene>
<feature type="compositionally biased region" description="Polar residues" evidence="14">
    <location>
        <begin position="579"/>
        <end position="601"/>
    </location>
</feature>
<keyword evidence="8" id="KW-0325">Glycoprotein</keyword>
<dbReference type="InterPro" id="IPR000719">
    <property type="entry name" value="Prot_kinase_dom"/>
</dbReference>
<keyword evidence="19" id="KW-1185">Reference proteome</keyword>
<evidence type="ECO:0000256" key="12">
    <source>
        <dbReference type="RuleBase" id="RU003431"/>
    </source>
</evidence>
<keyword evidence="5" id="KW-0547">Nucleotide-binding</keyword>
<comment type="similarity">
    <text evidence="11">Belongs to the adenylyl cyclase class-4/guanylyl cyclase family.</text>
</comment>
<evidence type="ECO:0000256" key="2">
    <source>
        <dbReference type="ARBA" id="ARBA00004167"/>
    </source>
</evidence>
<evidence type="ECO:0000256" key="1">
    <source>
        <dbReference type="ARBA" id="ARBA00001436"/>
    </source>
</evidence>
<protein>
    <recommendedName>
        <fullName evidence="3 12">Guanylate cyclase</fullName>
        <ecNumber evidence="3 12">4.6.1.2</ecNumber>
    </recommendedName>
</protein>
<evidence type="ECO:0000259" key="16">
    <source>
        <dbReference type="PROSITE" id="PS50011"/>
    </source>
</evidence>
<dbReference type="InterPro" id="IPR029787">
    <property type="entry name" value="Nucleotide_cyclase"/>
</dbReference>
<evidence type="ECO:0000256" key="15">
    <source>
        <dbReference type="SAM" id="Phobius"/>
    </source>
</evidence>
<dbReference type="Pfam" id="PF00211">
    <property type="entry name" value="Guanylate_cyc"/>
    <property type="match status" value="1"/>
</dbReference>
<feature type="coiled-coil region" evidence="13">
    <location>
        <begin position="863"/>
        <end position="894"/>
    </location>
</feature>
<sequence>MHLVLQNVGDGIEWRWTWIVLGLIFVSSHHGCHSDFHVILPETCNLPETFNFTWIRSMVHLGIREEQTQIHLNIVDRKEICDGSKGLLKFISIAHADPNGKMIASLEPHLCPTATTFSRSHKKQFISWTCSQYATQNPAVISLKPQISDVILAIQRMLRYSHWDNVAITKSRFDKSRFCDEVGAYLQQDMRDRENKSVIVLGNYEDLEHHLFTSIAHNFDGLFFCISYDYGFTHNLSRKTELRSLGASARKIPLVLLPEWPLPVEIFSPPTPTLALVANSYPRVPTTSSFDFQPKNWDPVETSSENTSPLKLLETLLAQMILKSVKLSLESDLIAEAENREATTASMLLSSAISPDASGNSIGLKNSLAQTIHIHQRQQQQQQQQGKQLNGKPSGKPLGSGNVPLNPEHQFLFSILQYEKARWHPLINLVNGEKHFTKGHGERAASGANYARGKTSSQLKSDYLVTWFKIVLAMLVIGLVMLGAGVLIIYYRARSRAAYKDRKFYSAKQCRKLSLRHRGPGPYKIILKSCDITYGSGPIPENPGKRTSKSPFIGNLTAFQRGSQEKPDLLKGSFGGSSGTLRKQSSVTNIKNESGTLTGSTLGDRTARYKGDVVFLKKLPAASPEPFEIRMKAMLVLETLHGLRHENLVAMLGCLAEEAPSLVWEYCSRGSLYDIIKQKDIKLDWAFKLSLLTDLVRGMRYLHSSMIRCHGFLNSHNCVIDSRWVLKITDYGMPALYQTQGLPFPTKSPKELLWTAPELLRDESLRRQGTQPADVYSFAIMMQEVLVRGEPYCMLTLTPEEILEKLKRPPPLIRPSVSKGSAPPEAVNIMRQCWAELPDMRPDFMVIHDLFKTLNHGRKANIVDTMFQMLEKYSNNLEELIRERTEQLDLEKKKTEQLLNRMLPNTVAEKLKLGLPVDPEEFSEVTIYFSDIVGFTTISAYSTPFEVVDLLNDLYTCFDATINDYNVYKVETIGDAYMCVGGAPVWSPDHADQIATMALDLLHQSGKFRIRHLPFTPLRLRIGLHTGSCCAGVVGLTMPRYCLFGDTVNTASRMESTGAPWRIHISAETKSKLDEAGSYITEYRGITEIKGKGPMHTYWLLGKEGFDKEMPTPPGLCENHGLDENSIIYGRTGIMPGSEPTSSPVPLENKISESIQVEATTSIVATANTSSSTKHLAPPKVSSSFGIMSGENMRSLSPAEQVAHQLLNGRPTTKGLRRQLSLDHKVMPVVLRAAHKATVRRAPSLEENLENATCLSIPLVASSRAGSQSSRNGILKHSPSPRVVTFEKSSGSAKDMDGEKDAPTNTGNGDEERKRRSETVVKVETINNNLSSSTSKTTTEPVPSSRKSLVRNETTNAPVTSFDPSEKFHNSITIPHQTMTSATNNSSTSASGTNSNSSSNIQPAGPAAGLPLPTSLQATTSKINSNISISNSPQQISTINVETINTATTAPTASSLLPSTSPVEIISQNNCNTIVTNNIIITSSDPKNRISANRAAKLAKVLSVVEESPKMERKYVISSPNHV</sequence>
<accession>A0ABP1Q9S9</accession>
<dbReference type="InterPro" id="IPR050401">
    <property type="entry name" value="Cyclic_nucleotide_synthase"/>
</dbReference>
<dbReference type="SMART" id="SM00044">
    <property type="entry name" value="CYCc"/>
    <property type="match status" value="1"/>
</dbReference>
<dbReference type="Proteomes" id="UP001642540">
    <property type="component" value="Unassembled WGS sequence"/>
</dbReference>
<name>A0ABP1Q9S9_9HEXA</name>
<feature type="region of interest" description="Disordered" evidence="14">
    <location>
        <begin position="373"/>
        <end position="401"/>
    </location>
</feature>
<feature type="transmembrane region" description="Helical" evidence="15">
    <location>
        <begin position="467"/>
        <end position="493"/>
    </location>
</feature>
<evidence type="ECO:0000256" key="9">
    <source>
        <dbReference type="ARBA" id="ARBA00023239"/>
    </source>
</evidence>
<evidence type="ECO:0000256" key="11">
    <source>
        <dbReference type="RuleBase" id="RU000405"/>
    </source>
</evidence>
<dbReference type="SUPFAM" id="SSF56112">
    <property type="entry name" value="Protein kinase-like (PK-like)"/>
    <property type="match status" value="1"/>
</dbReference>
<dbReference type="PANTHER" id="PTHR11920:SF462">
    <property type="entry name" value="GUANYLATE CYCLASE"/>
    <property type="match status" value="1"/>
</dbReference>
<reference evidence="18 19" key="1">
    <citation type="submission" date="2024-08" db="EMBL/GenBank/DDBJ databases">
        <authorList>
            <person name="Cucini C."/>
            <person name="Frati F."/>
        </authorList>
    </citation>
    <scope>NUCLEOTIDE SEQUENCE [LARGE SCALE GENOMIC DNA]</scope>
</reference>
<evidence type="ECO:0000256" key="10">
    <source>
        <dbReference type="ARBA" id="ARBA00023293"/>
    </source>
</evidence>
<dbReference type="InterPro" id="IPR018297">
    <property type="entry name" value="A/G_cyclase_CS"/>
</dbReference>
<dbReference type="InterPro" id="IPR011009">
    <property type="entry name" value="Kinase-like_dom_sf"/>
</dbReference>
<comment type="caution">
    <text evidence="18">The sequence shown here is derived from an EMBL/GenBank/DDBJ whole genome shotgun (WGS) entry which is preliminary data.</text>
</comment>
<dbReference type="EMBL" id="CAXLJM020000027">
    <property type="protein sequence ID" value="CAL8095037.1"/>
    <property type="molecule type" value="Genomic_DNA"/>
</dbReference>
<dbReference type="PROSITE" id="PS50011">
    <property type="entry name" value="PROTEIN_KINASE_DOM"/>
    <property type="match status" value="1"/>
</dbReference>
<feature type="domain" description="Guanylate cyclase" evidence="17">
    <location>
        <begin position="926"/>
        <end position="1055"/>
    </location>
</feature>
<feature type="compositionally biased region" description="Low complexity" evidence="14">
    <location>
        <begin position="1378"/>
        <end position="1413"/>
    </location>
</feature>
<feature type="region of interest" description="Disordered" evidence="14">
    <location>
        <begin position="574"/>
        <end position="601"/>
    </location>
</feature>
<keyword evidence="7 15" id="KW-0472">Membrane</keyword>
<feature type="region of interest" description="Disordered" evidence="14">
    <location>
        <begin position="1265"/>
        <end position="1413"/>
    </location>
</feature>
<comment type="catalytic activity">
    <reaction evidence="1 12">
        <text>GTP = 3',5'-cyclic GMP + diphosphate</text>
        <dbReference type="Rhea" id="RHEA:13665"/>
        <dbReference type="ChEBI" id="CHEBI:33019"/>
        <dbReference type="ChEBI" id="CHEBI:37565"/>
        <dbReference type="ChEBI" id="CHEBI:57746"/>
        <dbReference type="EC" id="4.6.1.2"/>
    </reaction>
</comment>
<feature type="domain" description="Protein kinase" evidence="16">
    <location>
        <begin position="563"/>
        <end position="851"/>
    </location>
</feature>
<keyword evidence="6 15" id="KW-1133">Transmembrane helix</keyword>
<dbReference type="Gene3D" id="6.10.250.780">
    <property type="match status" value="1"/>
</dbReference>
<dbReference type="PROSITE" id="PS00452">
    <property type="entry name" value="GUANYLATE_CYCLASE_1"/>
    <property type="match status" value="1"/>
</dbReference>
<evidence type="ECO:0000256" key="3">
    <source>
        <dbReference type="ARBA" id="ARBA00012202"/>
    </source>
</evidence>
<proteinExistence type="inferred from homology"/>
<evidence type="ECO:0000313" key="19">
    <source>
        <dbReference type="Proteomes" id="UP001642540"/>
    </source>
</evidence>
<dbReference type="Gene3D" id="3.30.70.1230">
    <property type="entry name" value="Nucleotide cyclase"/>
    <property type="match status" value="1"/>
</dbReference>
<evidence type="ECO:0000256" key="6">
    <source>
        <dbReference type="ARBA" id="ARBA00022989"/>
    </source>
</evidence>
<feature type="compositionally biased region" description="Polar residues" evidence="14">
    <location>
        <begin position="1340"/>
        <end position="1363"/>
    </location>
</feature>
<feature type="compositionally biased region" description="Basic and acidic residues" evidence="14">
    <location>
        <begin position="1310"/>
        <end position="1321"/>
    </location>
</feature>